<proteinExistence type="predicted"/>
<feature type="domain" description="DUF5017" evidence="1">
    <location>
        <begin position="18"/>
        <end position="200"/>
    </location>
</feature>
<accession>U2JAK2</accession>
<evidence type="ECO:0000313" key="2">
    <source>
        <dbReference type="EMBL" id="ERJ59683.1"/>
    </source>
</evidence>
<evidence type="ECO:0000313" key="3">
    <source>
        <dbReference type="Proteomes" id="UP000016584"/>
    </source>
</evidence>
<dbReference type="PROSITE" id="PS51257">
    <property type="entry name" value="PROKAR_LIPOPROTEIN"/>
    <property type="match status" value="1"/>
</dbReference>
<evidence type="ECO:0000259" key="1">
    <source>
        <dbReference type="Pfam" id="PF16409"/>
    </source>
</evidence>
<name>U2JAK2_9SPHI</name>
<reference evidence="2 3" key="1">
    <citation type="journal article" date="2013" name="Genome Announc.">
        <title>The Draft Genome Sequence of Sphingomonas paucimobilis Strain HER1398 (Proteobacteria), Host to the Giant PAU Phage, Indicates That It Is a Member of the Genus Sphingobacterium (Bacteroidetes).</title>
        <authorList>
            <person name="White R.A.III."/>
            <person name="Suttle C.A."/>
        </authorList>
    </citation>
    <scope>NUCLEOTIDE SEQUENCE [LARGE SCALE GENOMIC DNA]</scope>
    <source>
        <strain evidence="2 3">HER1398</strain>
    </source>
</reference>
<sequence>MKNYHILFIVSAVLFFGCRKEEVETPHFDVEVEALEYKVGEEVKFNFSGEVDQLSFFSGEMLQSYEYSKESRMSTTETVKVSFRTNVTYNTQPDQLAVFVSNDYNGSGAYSDLVSATWLGENDFSPWFKVAPEDNPWGQSNNYYSGEIDLIDAFKKDKPLYIGFRYKHTKGTGIPRNWYVYNMNATASTLLGTSTLFNTVGVFSLVYDNNFVNEALKTSQITTYMLLRLPTDLRSVEEAEVWAVSPPIYLEEIDHGPDRSVPVKGFRDPMPSEFKHTYTDPGKYIVTFVGGNTTVNGEKEKIKQIELIIND</sequence>
<keyword evidence="3" id="KW-1185">Reference proteome</keyword>
<dbReference type="PATRIC" id="fig|1346330.5.peg.1844"/>
<dbReference type="EMBL" id="ATDL01000014">
    <property type="protein sequence ID" value="ERJ59683.1"/>
    <property type="molecule type" value="Genomic_DNA"/>
</dbReference>
<dbReference type="AlphaFoldDB" id="U2JAK2"/>
<dbReference type="InterPro" id="IPR032185">
    <property type="entry name" value="DUF5017"/>
</dbReference>
<protein>
    <recommendedName>
        <fullName evidence="1">DUF5017 domain-containing protein</fullName>
    </recommendedName>
</protein>
<dbReference type="OrthoDB" id="1082472at2"/>
<gene>
    <name evidence="2" type="ORF">M472_12960</name>
</gene>
<dbReference type="Pfam" id="PF16409">
    <property type="entry name" value="DUF5017"/>
    <property type="match status" value="1"/>
</dbReference>
<dbReference type="RefSeq" id="WP_021070016.1">
    <property type="nucleotide sequence ID" value="NZ_ATDL01000014.1"/>
</dbReference>
<organism evidence="2 3">
    <name type="scientific">Sphingobacterium paucimobilis HER1398</name>
    <dbReference type="NCBI Taxonomy" id="1346330"/>
    <lineage>
        <taxon>Bacteria</taxon>
        <taxon>Pseudomonadati</taxon>
        <taxon>Bacteroidota</taxon>
        <taxon>Sphingobacteriia</taxon>
        <taxon>Sphingobacteriales</taxon>
        <taxon>Sphingobacteriaceae</taxon>
        <taxon>Sphingobacterium</taxon>
    </lineage>
</organism>
<dbReference type="STRING" id="1346330.M472_12960"/>
<dbReference type="Proteomes" id="UP000016584">
    <property type="component" value="Unassembled WGS sequence"/>
</dbReference>
<dbReference type="eggNOG" id="ENOG5031WDC">
    <property type="taxonomic scope" value="Bacteria"/>
</dbReference>
<comment type="caution">
    <text evidence="2">The sequence shown here is derived from an EMBL/GenBank/DDBJ whole genome shotgun (WGS) entry which is preliminary data.</text>
</comment>